<evidence type="ECO:0000256" key="4">
    <source>
        <dbReference type="ARBA" id="ARBA00023157"/>
    </source>
</evidence>
<evidence type="ECO:0000313" key="7">
    <source>
        <dbReference type="Proteomes" id="UP001611494"/>
    </source>
</evidence>
<feature type="region of interest" description="Disordered" evidence="5">
    <location>
        <begin position="576"/>
        <end position="640"/>
    </location>
</feature>
<keyword evidence="7" id="KW-1185">Reference proteome</keyword>
<keyword evidence="2" id="KW-0719">Serine esterase</keyword>
<dbReference type="Gene3D" id="3.40.50.1820">
    <property type="entry name" value="alpha/beta hydrolase"/>
    <property type="match status" value="1"/>
</dbReference>
<evidence type="ECO:0000256" key="2">
    <source>
        <dbReference type="ARBA" id="ARBA00022487"/>
    </source>
</evidence>
<dbReference type="SMART" id="SM01110">
    <property type="entry name" value="Cutinase"/>
    <property type="match status" value="1"/>
</dbReference>
<keyword evidence="3" id="KW-0378">Hydrolase</keyword>
<dbReference type="RefSeq" id="WP_397065276.1">
    <property type="nucleotide sequence ID" value="NZ_JBIRYL010000012.1"/>
</dbReference>
<proteinExistence type="inferred from homology"/>
<dbReference type="InterPro" id="IPR000675">
    <property type="entry name" value="Cutinase/axe"/>
</dbReference>
<dbReference type="PANTHER" id="PTHR33630">
    <property type="entry name" value="CUTINASE RV1984C-RELATED-RELATED"/>
    <property type="match status" value="1"/>
</dbReference>
<comment type="similarity">
    <text evidence="1">Belongs to the cutinase family.</text>
</comment>
<dbReference type="InterPro" id="IPR029058">
    <property type="entry name" value="AB_hydrolase_fold"/>
</dbReference>
<feature type="compositionally biased region" description="Pro residues" evidence="5">
    <location>
        <begin position="461"/>
        <end position="496"/>
    </location>
</feature>
<evidence type="ECO:0000313" key="6">
    <source>
        <dbReference type="EMBL" id="MFI2233213.1"/>
    </source>
</evidence>
<evidence type="ECO:0000256" key="1">
    <source>
        <dbReference type="ARBA" id="ARBA00007534"/>
    </source>
</evidence>
<dbReference type="PANTHER" id="PTHR33630:SF9">
    <property type="entry name" value="CUTINASE 4"/>
    <property type="match status" value="1"/>
</dbReference>
<dbReference type="Pfam" id="PF01083">
    <property type="entry name" value="Cutinase"/>
    <property type="match status" value="1"/>
</dbReference>
<comment type="caution">
    <text evidence="6">The sequence shown here is derived from an EMBL/GenBank/DDBJ whole genome shotgun (WGS) entry which is preliminary data.</text>
</comment>
<sequence>MVTVSVAAPTIGPPVLARAQDGVEVALAEAGGCPGLFVLGVQGTGESTPSSPVAADAGLLSQVLGPLAEMLSGPAVGRAYVPYLAGFGGALPGATTAPYSVSAGEGLGRLRDMAAEVAGRCPSSQLGLIGYSQGAHVVSMFAREVGAGAGAVPAERVAAVALLADPTRAPGAAVFPGIPDTGHPAPAPGTTGARLDALPEFPRQSAPGGGIGPLRDIAPDFGELTGRVASLCLPGDLACDAPTDAPLLHMVVNILGQAELLPSDPVAALASIGDGLSSTLSRTAAAVVTHDLRGYSLGTLSLTPEKPLGVRLAEAADPRSGSEPQAREALLKLGTCALNTLLAIIGVAFEPAEVAGIATAPDPLTGLERATDALVAAARRPLPRRTVFNLVTKTFNALGQLSAENAELLDPGLWLRYADTVRKHGDYFHAGYTADGRPAADLVLKWFTAVAEDLATNRIPEPSPAQPFPAQPAPVVPAPAAPAPQQPMPPPAPPVSGPDIRNVAAGAETPAGTRTVADTASQRLRHSLAPYLLGLALLAAVSAGACGAIRAAHRVHGLWWVTVAIRGARRWPTGANRVRERTAADRLREDGPDARPRATAADSVPLVRDTERTPAAPGIRRSAPEAISPTDNGPGPLRRR</sequence>
<keyword evidence="4" id="KW-1015">Disulfide bond</keyword>
<accession>A0ABW7W346</accession>
<evidence type="ECO:0000256" key="5">
    <source>
        <dbReference type="SAM" id="MobiDB-lite"/>
    </source>
</evidence>
<reference evidence="6 7" key="1">
    <citation type="submission" date="2024-10" db="EMBL/GenBank/DDBJ databases">
        <title>The Natural Products Discovery Center: Release of the First 8490 Sequenced Strains for Exploring Actinobacteria Biosynthetic Diversity.</title>
        <authorList>
            <person name="Kalkreuter E."/>
            <person name="Kautsar S.A."/>
            <person name="Yang D."/>
            <person name="Bader C.D."/>
            <person name="Teijaro C.N."/>
            <person name="Fluegel L."/>
            <person name="Davis C.M."/>
            <person name="Simpson J.R."/>
            <person name="Lauterbach L."/>
            <person name="Steele A.D."/>
            <person name="Gui C."/>
            <person name="Meng S."/>
            <person name="Li G."/>
            <person name="Viehrig K."/>
            <person name="Ye F."/>
            <person name="Su P."/>
            <person name="Kiefer A.F."/>
            <person name="Nichols A."/>
            <person name="Cepeda A.J."/>
            <person name="Yan W."/>
            <person name="Fan B."/>
            <person name="Jiang Y."/>
            <person name="Adhikari A."/>
            <person name="Zheng C.-J."/>
            <person name="Schuster L."/>
            <person name="Cowan T.M."/>
            <person name="Smanski M.J."/>
            <person name="Chevrette M.G."/>
            <person name="De Carvalho L.P.S."/>
            <person name="Shen B."/>
        </authorList>
    </citation>
    <scope>NUCLEOTIDE SEQUENCE [LARGE SCALE GENOMIC DNA]</scope>
    <source>
        <strain evidence="6 7">NPDC019377</strain>
    </source>
</reference>
<dbReference type="Proteomes" id="UP001611494">
    <property type="component" value="Unassembled WGS sequence"/>
</dbReference>
<dbReference type="EMBL" id="JBIRYL010000012">
    <property type="protein sequence ID" value="MFI2233213.1"/>
    <property type="molecule type" value="Genomic_DNA"/>
</dbReference>
<name>A0ABW7W346_9NOCA</name>
<dbReference type="SUPFAM" id="SSF53474">
    <property type="entry name" value="alpha/beta-Hydrolases"/>
    <property type="match status" value="1"/>
</dbReference>
<feature type="region of interest" description="Disordered" evidence="5">
    <location>
        <begin position="458"/>
        <end position="503"/>
    </location>
</feature>
<evidence type="ECO:0000256" key="3">
    <source>
        <dbReference type="ARBA" id="ARBA00022801"/>
    </source>
</evidence>
<protein>
    <submittedName>
        <fullName evidence="6">Cutinase family protein</fullName>
    </submittedName>
</protein>
<feature type="compositionally biased region" description="Basic and acidic residues" evidence="5">
    <location>
        <begin position="577"/>
        <end position="596"/>
    </location>
</feature>
<organism evidence="6 7">
    <name type="scientific">Nocardia testacea</name>
    <dbReference type="NCBI Taxonomy" id="248551"/>
    <lineage>
        <taxon>Bacteria</taxon>
        <taxon>Bacillati</taxon>
        <taxon>Actinomycetota</taxon>
        <taxon>Actinomycetes</taxon>
        <taxon>Mycobacteriales</taxon>
        <taxon>Nocardiaceae</taxon>
        <taxon>Nocardia</taxon>
    </lineage>
</organism>
<gene>
    <name evidence="6" type="ORF">ACH49Z_25520</name>
</gene>